<dbReference type="GO" id="GO:0000956">
    <property type="term" value="P:nuclear-transcribed mRNA catabolic process"/>
    <property type="evidence" value="ECO:0007669"/>
    <property type="project" value="UniProtKB-ARBA"/>
</dbReference>
<dbReference type="AlphaFoldDB" id="A0A8J2T8G4"/>
<dbReference type="GO" id="GO:0008270">
    <property type="term" value="F:zinc ion binding"/>
    <property type="evidence" value="ECO:0007669"/>
    <property type="project" value="UniProtKB-KW"/>
</dbReference>
<dbReference type="PROSITE" id="PS50103">
    <property type="entry name" value="ZF_C3H1"/>
    <property type="match status" value="2"/>
</dbReference>
<evidence type="ECO:0000256" key="4">
    <source>
        <dbReference type="ARBA" id="ARBA00022833"/>
    </source>
</evidence>
<feature type="domain" description="C3H1-type" evidence="7">
    <location>
        <begin position="212"/>
        <end position="240"/>
    </location>
</feature>
<dbReference type="GO" id="GO:0006879">
    <property type="term" value="P:intracellular iron ion homeostasis"/>
    <property type="evidence" value="ECO:0007669"/>
    <property type="project" value="UniProtKB-ARBA"/>
</dbReference>
<dbReference type="SMART" id="SM00356">
    <property type="entry name" value="ZnF_C3H1"/>
    <property type="match status" value="2"/>
</dbReference>
<feature type="zinc finger region" description="C3H1-type" evidence="5">
    <location>
        <begin position="174"/>
        <end position="202"/>
    </location>
</feature>
<feature type="domain" description="C3H1-type" evidence="7">
    <location>
        <begin position="174"/>
        <end position="202"/>
    </location>
</feature>
<evidence type="ECO:0000313" key="9">
    <source>
        <dbReference type="Proteomes" id="UP000019375"/>
    </source>
</evidence>
<dbReference type="InterPro" id="IPR036855">
    <property type="entry name" value="Znf_CCCH_sf"/>
</dbReference>
<evidence type="ECO:0000313" key="8">
    <source>
        <dbReference type="EMBL" id="CDF90734.1"/>
    </source>
</evidence>
<dbReference type="Proteomes" id="UP000019375">
    <property type="component" value="Unassembled WGS sequence"/>
</dbReference>
<dbReference type="InterPro" id="IPR045877">
    <property type="entry name" value="ZFP36-like"/>
</dbReference>
<dbReference type="SUPFAM" id="SSF90229">
    <property type="entry name" value="CCCH zinc finger"/>
    <property type="match status" value="2"/>
</dbReference>
<evidence type="ECO:0000256" key="2">
    <source>
        <dbReference type="ARBA" id="ARBA00022737"/>
    </source>
</evidence>
<gene>
    <name evidence="8" type="ORF">BN860_01728g</name>
</gene>
<feature type="compositionally biased region" description="Basic and acidic residues" evidence="6">
    <location>
        <begin position="140"/>
        <end position="153"/>
    </location>
</feature>
<sequence length="276" mass="31260">MKNNSNYFFGNMSVYSTSTGPSSVFSGDEVTYEQEVKEMEEYYLKTLLNDEDDNVDVDSQMARSEASSVECSPKSRFQFALPAQNDADERDDGALLDRKILSPQVQCSAKKELEVKINADYVPSSDLLPLTTENLEKLSLSDEKPRGGRDAVHIKKTTHSSNSNKNNEEINKGLYKTELCESFTTKGSCRYGSKCQFAHGLSELKFRQFGNNFRTKPCINWTKLGYCPYGKRCCFKHGSDQDIKVYLKAGTYVANSEREHKKNLHANVKALQKITW</sequence>
<feature type="zinc finger region" description="C3H1-type" evidence="5">
    <location>
        <begin position="212"/>
        <end position="240"/>
    </location>
</feature>
<proteinExistence type="predicted"/>
<dbReference type="PANTHER" id="PTHR12547">
    <property type="entry name" value="CCCH ZINC FINGER/TIS11-RELATED"/>
    <property type="match status" value="1"/>
</dbReference>
<dbReference type="InterPro" id="IPR000571">
    <property type="entry name" value="Znf_CCCH"/>
</dbReference>
<keyword evidence="1 5" id="KW-0479">Metal-binding</keyword>
<dbReference type="EMBL" id="HG316461">
    <property type="protein sequence ID" value="CDF90734.1"/>
    <property type="molecule type" value="Genomic_DNA"/>
</dbReference>
<dbReference type="FunFam" id="4.10.1000.10:FF:000018">
    <property type="entry name" value="Zinc finger protein"/>
    <property type="match status" value="1"/>
</dbReference>
<name>A0A8J2T8G4_ZYGB2</name>
<evidence type="ECO:0000259" key="7">
    <source>
        <dbReference type="PROSITE" id="PS50103"/>
    </source>
</evidence>
<evidence type="ECO:0000256" key="6">
    <source>
        <dbReference type="SAM" id="MobiDB-lite"/>
    </source>
</evidence>
<feature type="region of interest" description="Disordered" evidence="6">
    <location>
        <begin position="140"/>
        <end position="168"/>
    </location>
</feature>
<dbReference type="FunFam" id="4.10.1000.10:FF:000001">
    <property type="entry name" value="zinc finger CCCH domain-containing protein 15-like"/>
    <property type="match status" value="1"/>
</dbReference>
<evidence type="ECO:0000256" key="5">
    <source>
        <dbReference type="PROSITE-ProRule" id="PRU00723"/>
    </source>
</evidence>
<evidence type="ECO:0000256" key="1">
    <source>
        <dbReference type="ARBA" id="ARBA00022723"/>
    </source>
</evidence>
<reference evidence="9" key="1">
    <citation type="journal article" date="2013" name="Genome Announc.">
        <title>Genome sequence of the food spoilage yeast Zygosaccharomyces bailii CLIB 213(T).</title>
        <authorList>
            <person name="Galeote V."/>
            <person name="Bigey F."/>
            <person name="Devillers H."/>
            <person name="Neuveglise C."/>
            <person name="Dequin S."/>
        </authorList>
    </citation>
    <scope>NUCLEOTIDE SEQUENCE [LARGE SCALE GENOMIC DNA]</scope>
    <source>
        <strain evidence="9">CLIB 213 / ATCC 58445 / CBS 680 / CCRC 21525 / NBRC 1098 / NCYC 1416 / NRRL Y-2227</strain>
    </source>
</reference>
<keyword evidence="2" id="KW-0677">Repeat</keyword>
<keyword evidence="9" id="KW-1185">Reference proteome</keyword>
<dbReference type="OrthoDB" id="410307at2759"/>
<keyword evidence="3 5" id="KW-0863">Zinc-finger</keyword>
<keyword evidence="4 5" id="KW-0862">Zinc</keyword>
<evidence type="ECO:0000256" key="3">
    <source>
        <dbReference type="ARBA" id="ARBA00022771"/>
    </source>
</evidence>
<dbReference type="Gene3D" id="4.10.1000.10">
    <property type="entry name" value="Zinc finger, CCCH-type"/>
    <property type="match status" value="2"/>
</dbReference>
<dbReference type="GO" id="GO:0003729">
    <property type="term" value="F:mRNA binding"/>
    <property type="evidence" value="ECO:0007669"/>
    <property type="project" value="InterPro"/>
</dbReference>
<dbReference type="Pfam" id="PF00642">
    <property type="entry name" value="zf-CCCH"/>
    <property type="match status" value="2"/>
</dbReference>
<organism evidence="8 9">
    <name type="scientific">Zygosaccharomyces bailii (strain CLIB 213 / ATCC 58445 / CBS 680 / BCRC 21525 / NBRC 1098 / NCYC 1416 / NRRL Y-2227)</name>
    <dbReference type="NCBI Taxonomy" id="1333698"/>
    <lineage>
        <taxon>Eukaryota</taxon>
        <taxon>Fungi</taxon>
        <taxon>Dikarya</taxon>
        <taxon>Ascomycota</taxon>
        <taxon>Saccharomycotina</taxon>
        <taxon>Saccharomycetes</taxon>
        <taxon>Saccharomycetales</taxon>
        <taxon>Saccharomycetaceae</taxon>
        <taxon>Zygosaccharomyces</taxon>
    </lineage>
</organism>
<accession>A0A8J2T8G4</accession>
<protein>
    <submittedName>
        <fullName evidence="8">ZYBA0S08-01728g1_1</fullName>
    </submittedName>
</protein>
<dbReference type="PANTHER" id="PTHR12547:SF18">
    <property type="entry name" value="PROTEIN TIS11"/>
    <property type="match status" value="1"/>
</dbReference>